<reference evidence="1 2" key="1">
    <citation type="submission" date="2020-02" db="EMBL/GenBank/DDBJ databases">
        <title>Paraburkholderia simonii sp. nov. and Paraburkholderia youngii sp. nov. Brazilian and Mexican Mimosa-associated rhizobia.</title>
        <authorList>
            <person name="Mavima L."/>
            <person name="Beukes C.W."/>
            <person name="Chan W.Y."/>
            <person name="Palmer M."/>
            <person name="De Meyer S.E."/>
            <person name="James E.K."/>
            <person name="Venter S.N."/>
            <person name="Steenkamp E.T."/>
        </authorList>
    </citation>
    <scope>NUCLEOTIDE SEQUENCE [LARGE SCALE GENOMIC DNA]</scope>
    <source>
        <strain evidence="1 2">JPY169</strain>
    </source>
</reference>
<comment type="caution">
    <text evidence="1">The sequence shown here is derived from an EMBL/GenBank/DDBJ whole genome shotgun (WGS) entry which is preliminary data.</text>
</comment>
<dbReference type="GeneID" id="301100405"/>
<gene>
    <name evidence="1" type="ORF">G5S42_08660</name>
</gene>
<name>A0A7Y6JY15_9BURK</name>
<proteinExistence type="predicted"/>
<dbReference type="RefSeq" id="WP_176106370.1">
    <property type="nucleotide sequence ID" value="NZ_JAALDK010000001.1"/>
</dbReference>
<evidence type="ECO:0000313" key="1">
    <source>
        <dbReference type="EMBL" id="NUX99772.1"/>
    </source>
</evidence>
<accession>A0A7Y6JY15</accession>
<protein>
    <submittedName>
        <fullName evidence="1">Uncharacterized protein</fullName>
    </submittedName>
</protein>
<evidence type="ECO:0000313" key="2">
    <source>
        <dbReference type="Proteomes" id="UP000594380"/>
    </source>
</evidence>
<dbReference type="AlphaFoldDB" id="A0A7Y6JY15"/>
<dbReference type="EMBL" id="JAALDK010000001">
    <property type="protein sequence ID" value="NUX99772.1"/>
    <property type="molecule type" value="Genomic_DNA"/>
</dbReference>
<organism evidence="1 2">
    <name type="scientific">Paraburkholderia youngii</name>
    <dbReference type="NCBI Taxonomy" id="2782701"/>
    <lineage>
        <taxon>Bacteria</taxon>
        <taxon>Pseudomonadati</taxon>
        <taxon>Pseudomonadota</taxon>
        <taxon>Betaproteobacteria</taxon>
        <taxon>Burkholderiales</taxon>
        <taxon>Burkholderiaceae</taxon>
        <taxon>Paraburkholderia</taxon>
    </lineage>
</organism>
<sequence length="66" mass="7405">MRAFVALVHASRQALDRLGERAQRTVRAPVGLMLRIEATAQIDQRIDKRIVMAWGFAVMPFVAQIG</sequence>
<dbReference type="Proteomes" id="UP000594380">
    <property type="component" value="Unassembled WGS sequence"/>
</dbReference>